<feature type="domain" description="Tubby C-terminal" evidence="2">
    <location>
        <begin position="274"/>
        <end position="496"/>
    </location>
</feature>
<dbReference type="PANTHER" id="PTHR16517">
    <property type="entry name" value="TUBBY-RELATED"/>
    <property type="match status" value="1"/>
</dbReference>
<name>A0A196SBH6_BLAHN</name>
<dbReference type="InterPro" id="IPR025659">
    <property type="entry name" value="Tubby-like_C"/>
</dbReference>
<comment type="caution">
    <text evidence="3">The sequence shown here is derived from an EMBL/GenBank/DDBJ whole genome shotgun (WGS) entry which is preliminary data.</text>
</comment>
<protein>
    <submittedName>
        <fullName evidence="3">Tubby protein</fullName>
    </submittedName>
</protein>
<dbReference type="AlphaFoldDB" id="A0A196SBH6"/>
<sequence length="503" mass="56706">MVSFLPDSDVLAEDDDRLHLSIVCRNSDANNRENGILLQGKQFELSCFDLQYDLETTKSRVQQSPTLVSFLQNSKEKVNTIVITVSTERLFKAMGIVLQFLHLKSLTTPSLCVSQMRHLLHPESGLDVELCLASHFLGLSEIQRRVEKSVLSGITLSTYIQTCKYAAQYNMASILRGCTTWLKREGVVVCRKKKEMQEVKDAIIFNPRSQKLIYGDESISLQLLLPYLKEDLAFRARFCSPGYLSSGGKPCLVDEMNAQELQQIGFSKKVGFSGTVRCAIDRVRDEGDRGVGVFHFYREDLDAYIMSAVPLPNSSNIAFFDSRSIASSNASDANDAIYGEHYIGVLKGNEMGTEFIVFDNGVNPGLLPDEAFEDVHRREVCRITYKSNISGKRPNMMRVRVPATRTAEKESFTSPQTLVTRKPEWSDNLGGWTLKFRGRARKSSKRNFQLVLREDEDEKDAQVMVCFGKMSSRRYSCDYASPLSSLQAFSIALTCFMKKQFAS</sequence>
<evidence type="ECO:0000256" key="1">
    <source>
        <dbReference type="ARBA" id="ARBA00007129"/>
    </source>
</evidence>
<comment type="similarity">
    <text evidence="1">Belongs to the TUB family.</text>
</comment>
<dbReference type="InterPro" id="IPR000007">
    <property type="entry name" value="Tubby_C"/>
</dbReference>
<accession>A0A196SBH6</accession>
<organism evidence="3 4">
    <name type="scientific">Blastocystis sp. subtype 1 (strain ATCC 50177 / NandII)</name>
    <dbReference type="NCBI Taxonomy" id="478820"/>
    <lineage>
        <taxon>Eukaryota</taxon>
        <taxon>Sar</taxon>
        <taxon>Stramenopiles</taxon>
        <taxon>Bigyra</taxon>
        <taxon>Opalozoa</taxon>
        <taxon>Opalinata</taxon>
        <taxon>Blastocystidae</taxon>
        <taxon>Blastocystis</taxon>
    </lineage>
</organism>
<dbReference type="PRINTS" id="PR01573">
    <property type="entry name" value="SUPERTUBBY"/>
</dbReference>
<evidence type="ECO:0000259" key="2">
    <source>
        <dbReference type="Pfam" id="PF01167"/>
    </source>
</evidence>
<dbReference type="Proteomes" id="UP000078348">
    <property type="component" value="Unassembled WGS sequence"/>
</dbReference>
<proteinExistence type="inferred from homology"/>
<dbReference type="Pfam" id="PF01167">
    <property type="entry name" value="Tub"/>
    <property type="match status" value="1"/>
</dbReference>
<reference evidence="3 4" key="1">
    <citation type="submission" date="2016-05" db="EMBL/GenBank/DDBJ databases">
        <title>Nuclear genome of Blastocystis sp. subtype 1 NandII.</title>
        <authorList>
            <person name="Gentekaki E."/>
            <person name="Curtis B."/>
            <person name="Stairs C."/>
            <person name="Eme L."/>
            <person name="Herman E."/>
            <person name="Klimes V."/>
            <person name="Arias M.C."/>
            <person name="Elias M."/>
            <person name="Hilliou F."/>
            <person name="Klute M."/>
            <person name="Malik S.-B."/>
            <person name="Pightling A."/>
            <person name="Rachubinski R."/>
            <person name="Salas D."/>
            <person name="Schlacht A."/>
            <person name="Suga H."/>
            <person name="Archibald J."/>
            <person name="Ball S.G."/>
            <person name="Clark G."/>
            <person name="Dacks J."/>
            <person name="Van Der Giezen M."/>
            <person name="Tsaousis A."/>
            <person name="Roger A."/>
        </authorList>
    </citation>
    <scope>NUCLEOTIDE SEQUENCE [LARGE SCALE GENOMIC DNA]</scope>
    <source>
        <strain evidence="4">ATCC 50177 / NandII</strain>
    </source>
</reference>
<evidence type="ECO:0000313" key="4">
    <source>
        <dbReference type="Proteomes" id="UP000078348"/>
    </source>
</evidence>
<dbReference type="EMBL" id="LXWW01000346">
    <property type="protein sequence ID" value="OAO13671.1"/>
    <property type="molecule type" value="Genomic_DNA"/>
</dbReference>
<evidence type="ECO:0000313" key="3">
    <source>
        <dbReference type="EMBL" id="OAO13671.1"/>
    </source>
</evidence>
<gene>
    <name evidence="3" type="ORF">AV274_4646</name>
</gene>
<dbReference type="SUPFAM" id="SSF54518">
    <property type="entry name" value="Tubby C-terminal domain-like"/>
    <property type="match status" value="1"/>
</dbReference>
<dbReference type="STRING" id="478820.A0A196SBH6"/>
<dbReference type="PANTHER" id="PTHR16517:SF7">
    <property type="entry name" value="PROTEIN KING TUBBY"/>
    <property type="match status" value="1"/>
</dbReference>
<dbReference type="OrthoDB" id="8775810at2759"/>
<keyword evidence="4" id="KW-1185">Reference proteome</keyword>
<dbReference type="Gene3D" id="3.20.90.10">
    <property type="entry name" value="Tubby Protein, Chain A"/>
    <property type="match status" value="1"/>
</dbReference>